<dbReference type="FunFam" id="3.90.400.10:FF:000001">
    <property type="entry name" value="Maltase A3, isoform A"/>
    <property type="match status" value="1"/>
</dbReference>
<dbReference type="Pfam" id="PF00128">
    <property type="entry name" value="Alpha-amylase"/>
    <property type="match status" value="1"/>
</dbReference>
<evidence type="ECO:0000256" key="4">
    <source>
        <dbReference type="ARBA" id="ARBA00022729"/>
    </source>
</evidence>
<dbReference type="HOGENOM" id="CLU_006462_4_2_1"/>
<dbReference type="InterPro" id="IPR045857">
    <property type="entry name" value="O16G_dom_2"/>
</dbReference>
<dbReference type="AlphaFoldDB" id="B4HRY0"/>
<dbReference type="PANTHER" id="PTHR10357">
    <property type="entry name" value="ALPHA-AMYLASE FAMILY MEMBER"/>
    <property type="match status" value="1"/>
</dbReference>
<keyword evidence="6" id="KW-0378">Hydrolase</keyword>
<keyword evidence="10" id="KW-1185">Reference proteome</keyword>
<dbReference type="Gene3D" id="3.90.400.10">
    <property type="entry name" value="Oligo-1,6-glucosidase, Domain 2"/>
    <property type="match status" value="1"/>
</dbReference>
<evidence type="ECO:0000256" key="5">
    <source>
        <dbReference type="ARBA" id="ARBA00023180"/>
    </source>
</evidence>
<dbReference type="InterPro" id="IPR017853">
    <property type="entry name" value="GH"/>
</dbReference>
<dbReference type="EMBL" id="CH480816">
    <property type="protein sequence ID" value="EDW46943.1"/>
    <property type="molecule type" value="Genomic_DNA"/>
</dbReference>
<evidence type="ECO:0000313" key="9">
    <source>
        <dbReference type="EMBL" id="EDW46943.1"/>
    </source>
</evidence>
<keyword evidence="5" id="KW-0325">Glycoprotein</keyword>
<dbReference type="STRING" id="7238.B4HRY0"/>
<dbReference type="OMA" id="LINACHD"/>
<dbReference type="PANTHER" id="PTHR10357:SF234">
    <property type="entry name" value="MALTASE A2-RELATED"/>
    <property type="match status" value="1"/>
</dbReference>
<comment type="similarity">
    <text evidence="2">Belongs to the glycosyl hydrolase 13 family.</text>
</comment>
<proteinExistence type="inferred from homology"/>
<evidence type="ECO:0000313" key="10">
    <source>
        <dbReference type="Proteomes" id="UP000001292"/>
    </source>
</evidence>
<evidence type="ECO:0000256" key="2">
    <source>
        <dbReference type="ARBA" id="ARBA00008061"/>
    </source>
</evidence>
<organism evidence="10">
    <name type="scientific">Drosophila sechellia</name>
    <name type="common">Fruit fly</name>
    <dbReference type="NCBI Taxonomy" id="7238"/>
    <lineage>
        <taxon>Eukaryota</taxon>
        <taxon>Metazoa</taxon>
        <taxon>Ecdysozoa</taxon>
        <taxon>Arthropoda</taxon>
        <taxon>Hexapoda</taxon>
        <taxon>Insecta</taxon>
        <taxon>Pterygota</taxon>
        <taxon>Neoptera</taxon>
        <taxon>Endopterygota</taxon>
        <taxon>Diptera</taxon>
        <taxon>Brachycera</taxon>
        <taxon>Muscomorpha</taxon>
        <taxon>Ephydroidea</taxon>
        <taxon>Drosophilidae</taxon>
        <taxon>Drosophila</taxon>
        <taxon>Sophophora</taxon>
    </lineage>
</organism>
<dbReference type="Gene3D" id="3.20.20.80">
    <property type="entry name" value="Glycosidases"/>
    <property type="match status" value="1"/>
</dbReference>
<dbReference type="SMART" id="SM00642">
    <property type="entry name" value="Aamy"/>
    <property type="match status" value="1"/>
</dbReference>
<dbReference type="InterPro" id="IPR006047">
    <property type="entry name" value="GH13_cat_dom"/>
</dbReference>
<sequence length="226" mass="25952">MAYFKILITAILDLGIHCALGSAAAVDLDLERATTATNTTRDWWQVAQFYQIYPRSYKDSDGDGIGDLQGIISKLDYLKEIGVTATWLSPIYSSPMADFGYDISDFFDIQPEYGTMADFDELIAEAKKRNIKIILDFVPNHSSDENVWFQKSVKREKGYEDYYMWHDGYLNATTGKREPPSNWLQAFRGSAWEWNDERQQYYLHQFALLVGSRCGWIPHGRSAVVL</sequence>
<evidence type="ECO:0000259" key="8">
    <source>
        <dbReference type="SMART" id="SM00642"/>
    </source>
</evidence>
<keyword evidence="4 7" id="KW-0732">Signal</keyword>
<dbReference type="Proteomes" id="UP000001292">
    <property type="component" value="Unassembled WGS sequence"/>
</dbReference>
<name>B4HRY0_DROSE</name>
<dbReference type="PhylomeDB" id="B4HRY0"/>
<dbReference type="GO" id="GO:0005975">
    <property type="term" value="P:carbohydrate metabolic process"/>
    <property type="evidence" value="ECO:0007669"/>
    <property type="project" value="InterPro"/>
</dbReference>
<protein>
    <recommendedName>
        <fullName evidence="3">alpha-glucosidase</fullName>
        <ecNumber evidence="3">3.2.1.20</ecNumber>
    </recommendedName>
</protein>
<evidence type="ECO:0000256" key="6">
    <source>
        <dbReference type="ARBA" id="ARBA00023295"/>
    </source>
</evidence>
<dbReference type="SMR" id="B4HRY0"/>
<feature type="signal peptide" evidence="7">
    <location>
        <begin position="1"/>
        <end position="23"/>
    </location>
</feature>
<dbReference type="SUPFAM" id="SSF51445">
    <property type="entry name" value="(Trans)glycosidases"/>
    <property type="match status" value="1"/>
</dbReference>
<evidence type="ECO:0000256" key="1">
    <source>
        <dbReference type="ARBA" id="ARBA00001657"/>
    </source>
</evidence>
<feature type="domain" description="Glycosyl hydrolase family 13 catalytic" evidence="8">
    <location>
        <begin position="51"/>
        <end position="221"/>
    </location>
</feature>
<reference evidence="9 10" key="1">
    <citation type="journal article" date="2007" name="Nature">
        <title>Evolution of genes and genomes on the Drosophila phylogeny.</title>
        <authorList>
            <consortium name="Drosophila 12 Genomes Consortium"/>
            <person name="Clark A.G."/>
            <person name="Eisen M.B."/>
            <person name="Smith D.R."/>
            <person name="Bergman C.M."/>
            <person name="Oliver B."/>
            <person name="Markow T.A."/>
            <person name="Kaufman T.C."/>
            <person name="Kellis M."/>
            <person name="Gelbart W."/>
            <person name="Iyer V.N."/>
            <person name="Pollard D.A."/>
            <person name="Sackton T.B."/>
            <person name="Larracuente A.M."/>
            <person name="Singh N.D."/>
            <person name="Abad J.P."/>
            <person name="Abt D.N."/>
            <person name="Adryan B."/>
            <person name="Aguade M."/>
            <person name="Akashi H."/>
            <person name="Anderson W.W."/>
            <person name="Aquadro C.F."/>
            <person name="Ardell D.H."/>
            <person name="Arguello R."/>
            <person name="Artieri C.G."/>
            <person name="Barbash D.A."/>
            <person name="Barker D."/>
            <person name="Barsanti P."/>
            <person name="Batterham P."/>
            <person name="Batzoglou S."/>
            <person name="Begun D."/>
            <person name="Bhutkar A."/>
            <person name="Blanco E."/>
            <person name="Bosak S.A."/>
            <person name="Bradley R.K."/>
            <person name="Brand A.D."/>
            <person name="Brent M.R."/>
            <person name="Brooks A.N."/>
            <person name="Brown R.H."/>
            <person name="Butlin R.K."/>
            <person name="Caggese C."/>
            <person name="Calvi B.R."/>
            <person name="Bernardo de Carvalho A."/>
            <person name="Caspi A."/>
            <person name="Castrezana S."/>
            <person name="Celniker S.E."/>
            <person name="Chang J.L."/>
            <person name="Chapple C."/>
            <person name="Chatterji S."/>
            <person name="Chinwalla A."/>
            <person name="Civetta A."/>
            <person name="Clifton S.W."/>
            <person name="Comeron J.M."/>
            <person name="Costello J.C."/>
            <person name="Coyne J.A."/>
            <person name="Daub J."/>
            <person name="David R.G."/>
            <person name="Delcher A.L."/>
            <person name="Delehaunty K."/>
            <person name="Do C.B."/>
            <person name="Ebling H."/>
            <person name="Edwards K."/>
            <person name="Eickbush T."/>
            <person name="Evans J.D."/>
            <person name="Filipski A."/>
            <person name="Findeiss S."/>
            <person name="Freyhult E."/>
            <person name="Fulton L."/>
            <person name="Fulton R."/>
            <person name="Garcia A.C."/>
            <person name="Gardiner A."/>
            <person name="Garfield D.A."/>
            <person name="Garvin B.E."/>
            <person name="Gibson G."/>
            <person name="Gilbert D."/>
            <person name="Gnerre S."/>
            <person name="Godfrey J."/>
            <person name="Good R."/>
            <person name="Gotea V."/>
            <person name="Gravely B."/>
            <person name="Greenberg A.J."/>
            <person name="Griffiths-Jones S."/>
            <person name="Gross S."/>
            <person name="Guigo R."/>
            <person name="Gustafson E.A."/>
            <person name="Haerty W."/>
            <person name="Hahn M.W."/>
            <person name="Halligan D.L."/>
            <person name="Halpern A.L."/>
            <person name="Halter G.M."/>
            <person name="Han M.V."/>
            <person name="Heger A."/>
            <person name="Hillier L."/>
            <person name="Hinrichs A.S."/>
            <person name="Holmes I."/>
            <person name="Hoskins R.A."/>
            <person name="Hubisz M.J."/>
            <person name="Hultmark D."/>
            <person name="Huntley M.A."/>
            <person name="Jaffe D.B."/>
            <person name="Jagadeeshan S."/>
            <person name="Jeck W.R."/>
            <person name="Johnson J."/>
            <person name="Jones C.D."/>
            <person name="Jordan W.C."/>
            <person name="Karpen G.H."/>
            <person name="Kataoka E."/>
            <person name="Keightley P.D."/>
            <person name="Kheradpour P."/>
            <person name="Kirkness E.F."/>
            <person name="Koerich L.B."/>
            <person name="Kristiansen K."/>
            <person name="Kudrna D."/>
            <person name="Kulathinal R.J."/>
            <person name="Kumar S."/>
            <person name="Kwok R."/>
            <person name="Lander E."/>
            <person name="Langley C.H."/>
            <person name="Lapoint R."/>
            <person name="Lazzaro B.P."/>
            <person name="Lee S.J."/>
            <person name="Levesque L."/>
            <person name="Li R."/>
            <person name="Lin C.F."/>
            <person name="Lin M.F."/>
            <person name="Lindblad-Toh K."/>
            <person name="Llopart A."/>
            <person name="Long M."/>
            <person name="Low L."/>
            <person name="Lozovsky E."/>
            <person name="Lu J."/>
            <person name="Luo M."/>
            <person name="Machado C.A."/>
            <person name="Makalowski W."/>
            <person name="Marzo M."/>
            <person name="Matsuda M."/>
            <person name="Matzkin L."/>
            <person name="McAllister B."/>
            <person name="McBride C.S."/>
            <person name="McKernan B."/>
            <person name="McKernan K."/>
            <person name="Mendez-Lago M."/>
            <person name="Minx P."/>
            <person name="Mollenhauer M.U."/>
            <person name="Montooth K."/>
            <person name="Mount S.M."/>
            <person name="Mu X."/>
            <person name="Myers E."/>
            <person name="Negre B."/>
            <person name="Newfeld S."/>
            <person name="Nielsen R."/>
            <person name="Noor M.A."/>
            <person name="O'Grady P."/>
            <person name="Pachter L."/>
            <person name="Papaceit M."/>
            <person name="Parisi M.J."/>
            <person name="Parisi M."/>
            <person name="Parts L."/>
            <person name="Pedersen J.S."/>
            <person name="Pesole G."/>
            <person name="Phillippy A.M."/>
            <person name="Ponting C.P."/>
            <person name="Pop M."/>
            <person name="Porcelli D."/>
            <person name="Powell J.R."/>
            <person name="Prohaska S."/>
            <person name="Pruitt K."/>
            <person name="Puig M."/>
            <person name="Quesneville H."/>
            <person name="Ram K.R."/>
            <person name="Rand D."/>
            <person name="Rasmussen M.D."/>
            <person name="Reed L.K."/>
            <person name="Reenan R."/>
            <person name="Reily A."/>
            <person name="Remington K.A."/>
            <person name="Rieger T.T."/>
            <person name="Ritchie M.G."/>
            <person name="Robin C."/>
            <person name="Rogers Y.H."/>
            <person name="Rohde C."/>
            <person name="Rozas J."/>
            <person name="Rubenfield M.J."/>
            <person name="Ruiz A."/>
            <person name="Russo S."/>
            <person name="Salzberg S.L."/>
            <person name="Sanchez-Gracia A."/>
            <person name="Saranga D.J."/>
            <person name="Sato H."/>
            <person name="Schaeffer S.W."/>
            <person name="Schatz M.C."/>
            <person name="Schlenke T."/>
            <person name="Schwartz R."/>
            <person name="Segarra C."/>
            <person name="Singh R.S."/>
            <person name="Sirot L."/>
            <person name="Sirota M."/>
            <person name="Sisneros N.B."/>
            <person name="Smith C.D."/>
            <person name="Smith T.F."/>
            <person name="Spieth J."/>
            <person name="Stage D.E."/>
            <person name="Stark A."/>
            <person name="Stephan W."/>
            <person name="Strausberg R.L."/>
            <person name="Strempel S."/>
            <person name="Sturgill D."/>
            <person name="Sutton G."/>
            <person name="Sutton G.G."/>
            <person name="Tao W."/>
            <person name="Teichmann S."/>
            <person name="Tobari Y.N."/>
            <person name="Tomimura Y."/>
            <person name="Tsolas J.M."/>
            <person name="Valente V.L."/>
            <person name="Venter E."/>
            <person name="Venter J.C."/>
            <person name="Vicario S."/>
            <person name="Vieira F.G."/>
            <person name="Vilella A.J."/>
            <person name="Villasante A."/>
            <person name="Walenz B."/>
            <person name="Wang J."/>
            <person name="Wasserman M."/>
            <person name="Watts T."/>
            <person name="Wilson D."/>
            <person name="Wilson R.K."/>
            <person name="Wing R.A."/>
            <person name="Wolfner M.F."/>
            <person name="Wong A."/>
            <person name="Wong G.K."/>
            <person name="Wu C.I."/>
            <person name="Wu G."/>
            <person name="Yamamoto D."/>
            <person name="Yang H.P."/>
            <person name="Yang S.P."/>
            <person name="Yorke J.A."/>
            <person name="Yoshida K."/>
            <person name="Zdobnov E."/>
            <person name="Zhang P."/>
            <person name="Zhang Y."/>
            <person name="Zimin A.V."/>
            <person name="Baldwin J."/>
            <person name="Abdouelleil A."/>
            <person name="Abdulkadir J."/>
            <person name="Abebe A."/>
            <person name="Abera B."/>
            <person name="Abreu J."/>
            <person name="Acer S.C."/>
            <person name="Aftuck L."/>
            <person name="Alexander A."/>
            <person name="An P."/>
            <person name="Anderson E."/>
            <person name="Anderson S."/>
            <person name="Arachi H."/>
            <person name="Azer M."/>
            <person name="Bachantsang P."/>
            <person name="Barry A."/>
            <person name="Bayul T."/>
            <person name="Berlin A."/>
            <person name="Bessette D."/>
            <person name="Bloom T."/>
            <person name="Blye J."/>
            <person name="Boguslavskiy L."/>
            <person name="Bonnet C."/>
            <person name="Boukhgalter B."/>
            <person name="Bourzgui I."/>
            <person name="Brown A."/>
            <person name="Cahill P."/>
            <person name="Channer S."/>
            <person name="Cheshatsang Y."/>
            <person name="Chuda L."/>
            <person name="Citroen M."/>
            <person name="Collymore A."/>
            <person name="Cooke P."/>
            <person name="Costello M."/>
            <person name="D'Aco K."/>
            <person name="Daza R."/>
            <person name="De Haan G."/>
            <person name="DeGray S."/>
            <person name="DeMaso C."/>
            <person name="Dhargay N."/>
            <person name="Dooley K."/>
            <person name="Dooley E."/>
            <person name="Doricent M."/>
            <person name="Dorje P."/>
            <person name="Dorjee K."/>
            <person name="Dupes A."/>
            <person name="Elong R."/>
            <person name="Falk J."/>
            <person name="Farina A."/>
            <person name="Faro S."/>
            <person name="Ferguson D."/>
            <person name="Fisher S."/>
            <person name="Foley C.D."/>
            <person name="Franke A."/>
            <person name="Friedrich D."/>
            <person name="Gadbois L."/>
            <person name="Gearin G."/>
            <person name="Gearin C.R."/>
            <person name="Giannoukos G."/>
            <person name="Goode T."/>
            <person name="Graham J."/>
            <person name="Grandbois E."/>
            <person name="Grewal S."/>
            <person name="Gyaltsen K."/>
            <person name="Hafez N."/>
            <person name="Hagos B."/>
            <person name="Hall J."/>
            <person name="Henson C."/>
            <person name="Hollinger A."/>
            <person name="Honan T."/>
            <person name="Huard M.D."/>
            <person name="Hughes L."/>
            <person name="Hurhula B."/>
            <person name="Husby M.E."/>
            <person name="Kamat A."/>
            <person name="Kanga B."/>
            <person name="Kashin S."/>
            <person name="Khazanovich D."/>
            <person name="Kisner P."/>
            <person name="Lance K."/>
            <person name="Lara M."/>
            <person name="Lee W."/>
            <person name="Lennon N."/>
            <person name="Letendre F."/>
            <person name="LeVine R."/>
            <person name="Lipovsky A."/>
            <person name="Liu X."/>
            <person name="Liu J."/>
            <person name="Liu S."/>
            <person name="Lokyitsang T."/>
            <person name="Lokyitsang Y."/>
            <person name="Lubonja R."/>
            <person name="Lui A."/>
            <person name="MacDonald P."/>
            <person name="Magnisalis V."/>
            <person name="Maru K."/>
            <person name="Matthews C."/>
            <person name="McCusker W."/>
            <person name="McDonough S."/>
            <person name="Mehta T."/>
            <person name="Meldrim J."/>
            <person name="Meneus L."/>
            <person name="Mihai O."/>
            <person name="Mihalev A."/>
            <person name="Mihova T."/>
            <person name="Mittelman R."/>
            <person name="Mlenga V."/>
            <person name="Montmayeur A."/>
            <person name="Mulrain L."/>
            <person name="Navidi A."/>
            <person name="Naylor J."/>
            <person name="Negash T."/>
            <person name="Nguyen T."/>
            <person name="Nguyen N."/>
            <person name="Nicol R."/>
            <person name="Norbu C."/>
            <person name="Norbu N."/>
            <person name="Novod N."/>
            <person name="O'Neill B."/>
            <person name="Osman S."/>
            <person name="Markiewicz E."/>
            <person name="Oyono O.L."/>
            <person name="Patti C."/>
            <person name="Phunkhang P."/>
            <person name="Pierre F."/>
            <person name="Priest M."/>
            <person name="Raghuraman S."/>
            <person name="Rege F."/>
            <person name="Reyes R."/>
            <person name="Rise C."/>
            <person name="Rogov P."/>
            <person name="Ross K."/>
            <person name="Ryan E."/>
            <person name="Settipalli S."/>
            <person name="Shea T."/>
            <person name="Sherpa N."/>
            <person name="Shi L."/>
            <person name="Shih D."/>
            <person name="Sparrow T."/>
            <person name="Spaulding J."/>
            <person name="Stalker J."/>
            <person name="Stange-Thomann N."/>
            <person name="Stavropoulos S."/>
            <person name="Stone C."/>
            <person name="Strader C."/>
            <person name="Tesfaye S."/>
            <person name="Thomson T."/>
            <person name="Thoulutsang Y."/>
            <person name="Thoulutsang D."/>
            <person name="Topham K."/>
            <person name="Topping I."/>
            <person name="Tsamla T."/>
            <person name="Vassiliev H."/>
            <person name="Vo A."/>
            <person name="Wangchuk T."/>
            <person name="Wangdi T."/>
            <person name="Weiand M."/>
            <person name="Wilkinson J."/>
            <person name="Wilson A."/>
            <person name="Yadav S."/>
            <person name="Young G."/>
            <person name="Yu Q."/>
            <person name="Zembek L."/>
            <person name="Zhong D."/>
            <person name="Zimmer A."/>
            <person name="Zwirko Z."/>
            <person name="Jaffe D.B."/>
            <person name="Alvarez P."/>
            <person name="Brockman W."/>
            <person name="Butler J."/>
            <person name="Chin C."/>
            <person name="Gnerre S."/>
            <person name="Grabherr M."/>
            <person name="Kleber M."/>
            <person name="Mauceli E."/>
            <person name="MacCallum I."/>
        </authorList>
    </citation>
    <scope>NUCLEOTIDE SEQUENCE [LARGE SCALE GENOMIC DNA]</scope>
    <source>
        <strain evidence="10">Rob3c / Tucson 14021-0248.25</strain>
    </source>
</reference>
<dbReference type="GO" id="GO:0004558">
    <property type="term" value="F:alpha-1,4-glucosidase activity"/>
    <property type="evidence" value="ECO:0007669"/>
    <property type="project" value="UniProtKB-EC"/>
</dbReference>
<evidence type="ECO:0000256" key="3">
    <source>
        <dbReference type="ARBA" id="ARBA00012741"/>
    </source>
</evidence>
<evidence type="ECO:0000256" key="7">
    <source>
        <dbReference type="SAM" id="SignalP"/>
    </source>
</evidence>
<keyword evidence="6" id="KW-0326">Glycosidase</keyword>
<gene>
    <name evidence="9" type="primary">Dsec\GM21037</name>
    <name evidence="9" type="ORF">Dsec_GM21037</name>
</gene>
<feature type="chain" id="PRO_5002809016" description="alpha-glucosidase" evidence="7">
    <location>
        <begin position="24"/>
        <end position="226"/>
    </location>
</feature>
<accession>B4HRY0</accession>
<dbReference type="EC" id="3.2.1.20" evidence="3"/>
<comment type="catalytic activity">
    <reaction evidence="1">
        <text>Hydrolysis of terminal, non-reducing (1-&gt;4)-linked alpha-D-glucose residues with release of alpha-D-glucose.</text>
        <dbReference type="EC" id="3.2.1.20"/>
    </reaction>
</comment>